<dbReference type="EMBL" id="BGPR01290991">
    <property type="protein sequence ID" value="GBN46022.1"/>
    <property type="molecule type" value="Genomic_DNA"/>
</dbReference>
<evidence type="ECO:0000313" key="2">
    <source>
        <dbReference type="EMBL" id="GBN46195.1"/>
    </source>
</evidence>
<dbReference type="AlphaFoldDB" id="A0A4Y2P5D6"/>
<evidence type="ECO:0000313" key="3">
    <source>
        <dbReference type="EMBL" id="GBN46219.1"/>
    </source>
</evidence>
<feature type="non-terminal residue" evidence="3">
    <location>
        <position position="1"/>
    </location>
</feature>
<dbReference type="EMBL" id="BGPR01291096">
    <property type="protein sequence ID" value="GBN46219.1"/>
    <property type="molecule type" value="Genomic_DNA"/>
</dbReference>
<keyword evidence="4" id="KW-1185">Reference proteome</keyword>
<accession>A0A4Y2P5D6</accession>
<protein>
    <submittedName>
        <fullName evidence="3">Uncharacterized protein</fullName>
    </submittedName>
</protein>
<organism evidence="3 4">
    <name type="scientific">Araneus ventricosus</name>
    <name type="common">Orbweaver spider</name>
    <name type="synonym">Epeira ventricosa</name>
    <dbReference type="NCBI Taxonomy" id="182803"/>
    <lineage>
        <taxon>Eukaryota</taxon>
        <taxon>Metazoa</taxon>
        <taxon>Ecdysozoa</taxon>
        <taxon>Arthropoda</taxon>
        <taxon>Chelicerata</taxon>
        <taxon>Arachnida</taxon>
        <taxon>Araneae</taxon>
        <taxon>Araneomorphae</taxon>
        <taxon>Entelegynae</taxon>
        <taxon>Araneoidea</taxon>
        <taxon>Araneidae</taxon>
        <taxon>Araneus</taxon>
    </lineage>
</organism>
<name>A0A4Y2P5D6_ARAVE</name>
<dbReference type="EMBL" id="BGPR01291084">
    <property type="protein sequence ID" value="GBN46195.1"/>
    <property type="molecule type" value="Genomic_DNA"/>
</dbReference>
<proteinExistence type="predicted"/>
<evidence type="ECO:0000313" key="1">
    <source>
        <dbReference type="EMBL" id="GBN46022.1"/>
    </source>
</evidence>
<dbReference type="Proteomes" id="UP000499080">
    <property type="component" value="Unassembled WGS sequence"/>
</dbReference>
<sequence length="61" mass="6794">VNWTRKPPNCMPSHPFASCWMRPRPTAATPAAYLCLKPAVAVPLVRRVPSVSLAPRARGRW</sequence>
<gene>
    <name evidence="2" type="ORF">AVEN_140086_1</name>
    <name evidence="3" type="ORF">AVEN_186480_1</name>
    <name evidence="1" type="ORF">AVEN_2333_1</name>
</gene>
<comment type="caution">
    <text evidence="3">The sequence shown here is derived from an EMBL/GenBank/DDBJ whole genome shotgun (WGS) entry which is preliminary data.</text>
</comment>
<reference evidence="3 4" key="1">
    <citation type="journal article" date="2019" name="Sci. Rep.">
        <title>Orb-weaving spider Araneus ventricosus genome elucidates the spidroin gene catalogue.</title>
        <authorList>
            <person name="Kono N."/>
            <person name="Nakamura H."/>
            <person name="Ohtoshi R."/>
            <person name="Moran D.A.P."/>
            <person name="Shinohara A."/>
            <person name="Yoshida Y."/>
            <person name="Fujiwara M."/>
            <person name="Mori M."/>
            <person name="Tomita M."/>
            <person name="Arakawa K."/>
        </authorList>
    </citation>
    <scope>NUCLEOTIDE SEQUENCE [LARGE SCALE GENOMIC DNA]</scope>
</reference>
<evidence type="ECO:0000313" key="4">
    <source>
        <dbReference type="Proteomes" id="UP000499080"/>
    </source>
</evidence>